<keyword evidence="1" id="KW-0472">Membrane</keyword>
<evidence type="ECO:0000256" key="1">
    <source>
        <dbReference type="SAM" id="Phobius"/>
    </source>
</evidence>
<accession>A0A2N0ZCL4</accession>
<dbReference type="RefSeq" id="WP_066190127.1">
    <property type="nucleotide sequence ID" value="NZ_JAFDQP010000001.1"/>
</dbReference>
<sequence>MKKYISVNLILFIVLLAGTILTIFIIYMDIDTSLSHKFIIGYVIYLLIYGLFSIFLVITNTRKLNWIQIRKRFFTFIIWFIFLSTLHYLLSYFFIRSEMNVWDLGIPLGVSFGLAFSDLMSWKKKE</sequence>
<reference evidence="2 3" key="1">
    <citation type="journal article" date="2010" name="Int. J. Syst. Evol. Microbiol.">
        <title>Bacillus horneckiae sp. nov., isolated from a spacecraft-assembly clean room.</title>
        <authorList>
            <person name="Vaishampayan P."/>
            <person name="Probst A."/>
            <person name="Krishnamurthi S."/>
            <person name="Ghosh S."/>
            <person name="Osman S."/>
            <person name="McDowall A."/>
            <person name="Ruckmani A."/>
            <person name="Mayilraj S."/>
            <person name="Venkateswaran K."/>
        </authorList>
    </citation>
    <scope>NUCLEOTIDE SEQUENCE [LARGE SCALE GENOMIC DNA]</scope>
    <source>
        <strain evidence="3">1PO1SC</strain>
    </source>
</reference>
<keyword evidence="3" id="KW-1185">Reference proteome</keyword>
<proteinExistence type="predicted"/>
<gene>
    <name evidence="2" type="ORF">CWS20_19880</name>
</gene>
<feature type="transmembrane region" description="Helical" evidence="1">
    <location>
        <begin position="73"/>
        <end position="95"/>
    </location>
</feature>
<dbReference type="EMBL" id="PISD01000047">
    <property type="protein sequence ID" value="PKG27256.1"/>
    <property type="molecule type" value="Genomic_DNA"/>
</dbReference>
<dbReference type="AlphaFoldDB" id="A0A2N0ZCL4"/>
<feature type="transmembrane region" description="Helical" evidence="1">
    <location>
        <begin position="7"/>
        <end position="27"/>
    </location>
</feature>
<evidence type="ECO:0000313" key="2">
    <source>
        <dbReference type="EMBL" id="PKG27256.1"/>
    </source>
</evidence>
<organism evidence="2 3">
    <name type="scientific">Cytobacillus horneckiae</name>
    <dbReference type="NCBI Taxonomy" id="549687"/>
    <lineage>
        <taxon>Bacteria</taxon>
        <taxon>Bacillati</taxon>
        <taxon>Bacillota</taxon>
        <taxon>Bacilli</taxon>
        <taxon>Bacillales</taxon>
        <taxon>Bacillaceae</taxon>
        <taxon>Cytobacillus</taxon>
    </lineage>
</organism>
<protein>
    <submittedName>
        <fullName evidence="2">Uncharacterized protein</fullName>
    </submittedName>
</protein>
<comment type="caution">
    <text evidence="2">The sequence shown here is derived from an EMBL/GenBank/DDBJ whole genome shotgun (WGS) entry which is preliminary data.</text>
</comment>
<name>A0A2N0ZCL4_9BACI</name>
<keyword evidence="1" id="KW-0812">Transmembrane</keyword>
<keyword evidence="1" id="KW-1133">Transmembrane helix</keyword>
<evidence type="ECO:0000313" key="3">
    <source>
        <dbReference type="Proteomes" id="UP000233343"/>
    </source>
</evidence>
<feature type="transmembrane region" description="Helical" evidence="1">
    <location>
        <begin position="39"/>
        <end position="61"/>
    </location>
</feature>
<dbReference type="Proteomes" id="UP000233343">
    <property type="component" value="Unassembled WGS sequence"/>
</dbReference>